<dbReference type="SUPFAM" id="SSF110857">
    <property type="entry name" value="Gamma-glutamyl cyclotransferase-like"/>
    <property type="match status" value="1"/>
</dbReference>
<evidence type="ECO:0000256" key="2">
    <source>
        <dbReference type="ARBA" id="ARBA00023239"/>
    </source>
</evidence>
<feature type="compositionally biased region" description="Polar residues" evidence="3">
    <location>
        <begin position="269"/>
        <end position="281"/>
    </location>
</feature>
<dbReference type="CDD" id="cd06661">
    <property type="entry name" value="GGCT_like"/>
    <property type="match status" value="1"/>
</dbReference>
<feature type="compositionally biased region" description="Low complexity" evidence="3">
    <location>
        <begin position="252"/>
        <end position="268"/>
    </location>
</feature>
<evidence type="ECO:0000313" key="5">
    <source>
        <dbReference type="Proteomes" id="UP001610335"/>
    </source>
</evidence>
<gene>
    <name evidence="4" type="ORF">BDW59DRAFT_161046</name>
</gene>
<dbReference type="InterPro" id="IPR036568">
    <property type="entry name" value="GGCT-like_sf"/>
</dbReference>
<reference evidence="4 5" key="1">
    <citation type="submission" date="2024-07" db="EMBL/GenBank/DDBJ databases">
        <title>Section-level genome sequencing and comparative genomics of Aspergillus sections Usti and Cavernicolus.</title>
        <authorList>
            <consortium name="Lawrence Berkeley National Laboratory"/>
            <person name="Nybo J.L."/>
            <person name="Vesth T.C."/>
            <person name="Theobald S."/>
            <person name="Frisvad J.C."/>
            <person name="Larsen T.O."/>
            <person name="Kjaerboelling I."/>
            <person name="Rothschild-Mancinelli K."/>
            <person name="Lyhne E.K."/>
            <person name="Kogle M.E."/>
            <person name="Barry K."/>
            <person name="Clum A."/>
            <person name="Na H."/>
            <person name="Ledsgaard L."/>
            <person name="Lin J."/>
            <person name="Lipzen A."/>
            <person name="Kuo A."/>
            <person name="Riley R."/>
            <person name="Mondo S."/>
            <person name="LaButti K."/>
            <person name="Haridas S."/>
            <person name="Pangalinan J."/>
            <person name="Salamov A.A."/>
            <person name="Simmons B.A."/>
            <person name="Magnuson J.K."/>
            <person name="Chen J."/>
            <person name="Drula E."/>
            <person name="Henrissat B."/>
            <person name="Wiebenga A."/>
            <person name="Lubbers R.J."/>
            <person name="Gomes A.C."/>
            <person name="Makela M.R."/>
            <person name="Stajich J."/>
            <person name="Grigoriev I.V."/>
            <person name="Mortensen U.H."/>
            <person name="De vries R.P."/>
            <person name="Baker S.E."/>
            <person name="Andersen M.R."/>
        </authorList>
    </citation>
    <scope>NUCLEOTIDE SEQUENCE [LARGE SCALE GENOMIC DNA]</scope>
    <source>
        <strain evidence="4 5">CBS 600.67</strain>
    </source>
</reference>
<dbReference type="InterPro" id="IPR017939">
    <property type="entry name" value="G-Glutamylcylcotransferase"/>
</dbReference>
<dbReference type="EC" id="4.3.2.9" evidence="1"/>
<accession>A0ABR4IEN8</accession>
<evidence type="ECO:0000256" key="3">
    <source>
        <dbReference type="SAM" id="MobiDB-lite"/>
    </source>
</evidence>
<organism evidence="4 5">
    <name type="scientific">Aspergillus cavernicola</name>
    <dbReference type="NCBI Taxonomy" id="176166"/>
    <lineage>
        <taxon>Eukaryota</taxon>
        <taxon>Fungi</taxon>
        <taxon>Dikarya</taxon>
        <taxon>Ascomycota</taxon>
        <taxon>Pezizomycotina</taxon>
        <taxon>Eurotiomycetes</taxon>
        <taxon>Eurotiomycetidae</taxon>
        <taxon>Eurotiales</taxon>
        <taxon>Aspergillaceae</taxon>
        <taxon>Aspergillus</taxon>
        <taxon>Aspergillus subgen. Nidulantes</taxon>
    </lineage>
</organism>
<dbReference type="Gene3D" id="3.10.490.10">
    <property type="entry name" value="Gamma-glutamyl cyclotransferase-like"/>
    <property type="match status" value="1"/>
</dbReference>
<protein>
    <recommendedName>
        <fullName evidence="1">gamma-glutamylcyclotransferase</fullName>
        <ecNumber evidence="1">4.3.2.9</ecNumber>
    </recommendedName>
</protein>
<name>A0ABR4IEN8_9EURO</name>
<proteinExistence type="predicted"/>
<dbReference type="EMBL" id="JBFXLS010000031">
    <property type="protein sequence ID" value="KAL2826207.1"/>
    <property type="molecule type" value="Genomic_DNA"/>
</dbReference>
<comment type="caution">
    <text evidence="4">The sequence shown here is derived from an EMBL/GenBank/DDBJ whole genome shotgun (WGS) entry which is preliminary data.</text>
</comment>
<dbReference type="InterPro" id="IPR013024">
    <property type="entry name" value="GGCT-like"/>
</dbReference>
<sequence length="281" mass="30903">MASVNPTKRAIPNYYFAFGSNMHLTQMASRCPGSTILAKGVLHGYRWQINERGVANIVHSQANAGEPPAFVEGILFTVSFKDIRTLDRNEGISKQLYDKAWLPIQVEPLAIGALEGRKTAVAAKDLELVGSQPRAESGGQPHGRTGRSGEKLKEVEALVYLSSRYKTDGPIRREYIKRMELAMADASQLGVDESYLQHSLYPHVFVEELRIGLSPQTEPRIIERKPTGAPMNHGERDHGGSRQPEPRIIEVSPRTTSPNATAAPTTCSESSRSLQVSTETV</sequence>
<dbReference type="PANTHER" id="PTHR12935:SF0">
    <property type="entry name" value="GAMMA-GLUTAMYLCYCLOTRANSFERASE"/>
    <property type="match status" value="1"/>
</dbReference>
<keyword evidence="5" id="KW-1185">Reference proteome</keyword>
<keyword evidence="2" id="KW-0456">Lyase</keyword>
<dbReference type="PANTHER" id="PTHR12935">
    <property type="entry name" value="GAMMA-GLUTAMYLCYCLOTRANSFERASE"/>
    <property type="match status" value="1"/>
</dbReference>
<dbReference type="Proteomes" id="UP001610335">
    <property type="component" value="Unassembled WGS sequence"/>
</dbReference>
<evidence type="ECO:0000256" key="1">
    <source>
        <dbReference type="ARBA" id="ARBA00012346"/>
    </source>
</evidence>
<feature type="compositionally biased region" description="Basic and acidic residues" evidence="3">
    <location>
        <begin position="233"/>
        <end position="248"/>
    </location>
</feature>
<feature type="region of interest" description="Disordered" evidence="3">
    <location>
        <begin position="223"/>
        <end position="281"/>
    </location>
</feature>
<evidence type="ECO:0000313" key="4">
    <source>
        <dbReference type="EMBL" id="KAL2826207.1"/>
    </source>
</evidence>